<sequence>MKTALFEVPVILAPTRDPTSARQATTTHDVSARPEHR</sequence>
<evidence type="ECO:0000256" key="1">
    <source>
        <dbReference type="SAM" id="MobiDB-lite"/>
    </source>
</evidence>
<dbReference type="Proteomes" id="UP000286931">
    <property type="component" value="Unassembled WGS sequence"/>
</dbReference>
<evidence type="ECO:0000313" key="3">
    <source>
        <dbReference type="Proteomes" id="UP000286931"/>
    </source>
</evidence>
<feature type="region of interest" description="Disordered" evidence="1">
    <location>
        <begin position="14"/>
        <end position="37"/>
    </location>
</feature>
<accession>A0A401Z408</accession>
<comment type="caution">
    <text evidence="2">The sequence shown here is derived from an EMBL/GenBank/DDBJ whole genome shotgun (WGS) entry which is preliminary data.</text>
</comment>
<dbReference type="AlphaFoldDB" id="A0A401Z408"/>
<gene>
    <name evidence="2" type="ORF">EHYA_09350</name>
</gene>
<dbReference type="EMBL" id="BIFH01000050">
    <property type="protein sequence ID" value="GCE01584.1"/>
    <property type="molecule type" value="Genomic_DNA"/>
</dbReference>
<keyword evidence="3" id="KW-1185">Reference proteome</keyword>
<evidence type="ECO:0000313" key="2">
    <source>
        <dbReference type="EMBL" id="GCE01584.1"/>
    </source>
</evidence>
<proteinExistence type="predicted"/>
<reference evidence="2 3" key="1">
    <citation type="submission" date="2018-12" db="EMBL/GenBank/DDBJ databases">
        <title>Draft genome sequence of Embleya hyalina NBRC 13850T.</title>
        <authorList>
            <person name="Komaki H."/>
            <person name="Hosoyama A."/>
            <person name="Kimura A."/>
            <person name="Ichikawa N."/>
            <person name="Tamura T."/>
        </authorList>
    </citation>
    <scope>NUCLEOTIDE SEQUENCE [LARGE SCALE GENOMIC DNA]</scope>
    <source>
        <strain evidence="2 3">NBRC 13850</strain>
    </source>
</reference>
<name>A0A401Z408_9ACTN</name>
<feature type="compositionally biased region" description="Polar residues" evidence="1">
    <location>
        <begin position="17"/>
        <end position="29"/>
    </location>
</feature>
<organism evidence="2 3">
    <name type="scientific">Embleya hyalina</name>
    <dbReference type="NCBI Taxonomy" id="516124"/>
    <lineage>
        <taxon>Bacteria</taxon>
        <taxon>Bacillati</taxon>
        <taxon>Actinomycetota</taxon>
        <taxon>Actinomycetes</taxon>
        <taxon>Kitasatosporales</taxon>
        <taxon>Streptomycetaceae</taxon>
        <taxon>Embleya</taxon>
    </lineage>
</organism>
<protein>
    <submittedName>
        <fullName evidence="2">Uncharacterized protein</fullName>
    </submittedName>
</protein>